<gene>
    <name evidence="2" type="ORF">CCAM_LOCUS32212</name>
</gene>
<protein>
    <recommendedName>
        <fullName evidence="4">Retrotransposon Copia-like N-terminal domain-containing protein</fullName>
    </recommendedName>
</protein>
<dbReference type="AlphaFoldDB" id="A0A484MQI1"/>
<dbReference type="OrthoDB" id="1749636at2759"/>
<dbReference type="Proteomes" id="UP000595140">
    <property type="component" value="Unassembled WGS sequence"/>
</dbReference>
<evidence type="ECO:0008006" key="4">
    <source>
        <dbReference type="Google" id="ProtNLM"/>
    </source>
</evidence>
<organism evidence="2 3">
    <name type="scientific">Cuscuta campestris</name>
    <dbReference type="NCBI Taxonomy" id="132261"/>
    <lineage>
        <taxon>Eukaryota</taxon>
        <taxon>Viridiplantae</taxon>
        <taxon>Streptophyta</taxon>
        <taxon>Embryophyta</taxon>
        <taxon>Tracheophyta</taxon>
        <taxon>Spermatophyta</taxon>
        <taxon>Magnoliopsida</taxon>
        <taxon>eudicotyledons</taxon>
        <taxon>Gunneridae</taxon>
        <taxon>Pentapetalae</taxon>
        <taxon>asterids</taxon>
        <taxon>lamiids</taxon>
        <taxon>Solanales</taxon>
        <taxon>Convolvulaceae</taxon>
        <taxon>Cuscuteae</taxon>
        <taxon>Cuscuta</taxon>
        <taxon>Cuscuta subgen. Grammica</taxon>
        <taxon>Cuscuta sect. Cleistogrammica</taxon>
    </lineage>
</organism>
<feature type="compositionally biased region" description="Low complexity" evidence="1">
    <location>
        <begin position="187"/>
        <end position="211"/>
    </location>
</feature>
<feature type="region of interest" description="Disordered" evidence="1">
    <location>
        <begin position="166"/>
        <end position="212"/>
    </location>
</feature>
<dbReference type="EMBL" id="OOIL02004101">
    <property type="protein sequence ID" value="VFQ90436.1"/>
    <property type="molecule type" value="Genomic_DNA"/>
</dbReference>
<dbReference type="PANTHER" id="PTHR47481:SF43">
    <property type="entry name" value="RETROTRANSPOSON COPIA-LIKE N-TERMINAL DOMAIN-CONTAINING PROTEIN"/>
    <property type="match status" value="1"/>
</dbReference>
<dbReference type="GO" id="GO:0003676">
    <property type="term" value="F:nucleic acid binding"/>
    <property type="evidence" value="ECO:0007669"/>
    <property type="project" value="InterPro"/>
</dbReference>
<dbReference type="SUPFAM" id="SSF57756">
    <property type="entry name" value="Retrovirus zinc finger-like domains"/>
    <property type="match status" value="1"/>
</dbReference>
<accession>A0A484MQI1</accession>
<evidence type="ECO:0000256" key="1">
    <source>
        <dbReference type="SAM" id="MobiDB-lite"/>
    </source>
</evidence>
<dbReference type="PANTHER" id="PTHR47481">
    <property type="match status" value="1"/>
</dbReference>
<evidence type="ECO:0000313" key="3">
    <source>
        <dbReference type="Proteomes" id="UP000595140"/>
    </source>
</evidence>
<keyword evidence="3" id="KW-1185">Reference proteome</keyword>
<reference evidence="2 3" key="1">
    <citation type="submission" date="2018-04" db="EMBL/GenBank/DDBJ databases">
        <authorList>
            <person name="Vogel A."/>
        </authorList>
    </citation>
    <scope>NUCLEOTIDE SEQUENCE [LARGE SCALE GENOMIC DNA]</scope>
</reference>
<proteinExistence type="predicted"/>
<sequence length="257" mass="27754">MAPTPAYSPVITKDTSVIQLHAKTHFPIKLVSTNFAIWQRQVRSTLIGLHLLGYIDGTMAAPPMILAESANPCYSIWFCQDQSIVGALFGSCSDQVQPLISNADTSHAAWTSLHSVFASASRGRVVSLKTKLGKNPRGDRSMDVLKEHERKLKAAEDTKAVVVATTNVTQHQRHSGGRSAVRDSYSHDSSSSSGVKRGSSGSRGSRFSKPSHSCQFCDIPGHDVKECRKLSRFLRTHGVNSLPTANATTMAGVITPP</sequence>
<dbReference type="GO" id="GO:0008270">
    <property type="term" value="F:zinc ion binding"/>
    <property type="evidence" value="ECO:0007669"/>
    <property type="project" value="InterPro"/>
</dbReference>
<dbReference type="InterPro" id="IPR036875">
    <property type="entry name" value="Znf_CCHC_sf"/>
</dbReference>
<name>A0A484MQI1_9ASTE</name>
<evidence type="ECO:0000313" key="2">
    <source>
        <dbReference type="EMBL" id="VFQ90436.1"/>
    </source>
</evidence>